<dbReference type="InterPro" id="IPR000834">
    <property type="entry name" value="Peptidase_M14"/>
</dbReference>
<evidence type="ECO:0000256" key="1">
    <source>
        <dbReference type="ARBA" id="ARBA00001947"/>
    </source>
</evidence>
<dbReference type="RefSeq" id="WP_200981140.1">
    <property type="nucleotide sequence ID" value="NZ_CP064654.1"/>
</dbReference>
<dbReference type="InterPro" id="IPR050821">
    <property type="entry name" value="Cytosolic_carboxypeptidase"/>
</dbReference>
<dbReference type="CDD" id="cd06237">
    <property type="entry name" value="M14_Nna1-like"/>
    <property type="match status" value="1"/>
</dbReference>
<accession>A0A7S8IUA0</accession>
<dbReference type="AlphaFoldDB" id="A0A7S8IUA0"/>
<keyword evidence="5" id="KW-1185">Reference proteome</keyword>
<dbReference type="EMBL" id="CP064654">
    <property type="protein sequence ID" value="QPC98130.1"/>
    <property type="molecule type" value="Genomic_DNA"/>
</dbReference>
<reference evidence="4 5" key="1">
    <citation type="submission" date="2020-11" db="EMBL/GenBank/DDBJ databases">
        <title>The genome sequence of Erythrobacter sp. 6D36.</title>
        <authorList>
            <person name="Liu Y."/>
        </authorList>
    </citation>
    <scope>NUCLEOTIDE SEQUENCE [LARGE SCALE GENOMIC DNA]</scope>
    <source>
        <strain evidence="4 5">6D36</strain>
    </source>
</reference>
<organism evidence="4 5">
    <name type="scientific">Qipengyuania soli</name>
    <dbReference type="NCBI Taxonomy" id="2782568"/>
    <lineage>
        <taxon>Bacteria</taxon>
        <taxon>Pseudomonadati</taxon>
        <taxon>Pseudomonadota</taxon>
        <taxon>Alphaproteobacteria</taxon>
        <taxon>Sphingomonadales</taxon>
        <taxon>Erythrobacteraceae</taxon>
        <taxon>Qipengyuania</taxon>
    </lineage>
</organism>
<evidence type="ECO:0000259" key="3">
    <source>
        <dbReference type="PROSITE" id="PS52035"/>
    </source>
</evidence>
<sequence>MARDACATASATIAFDFEGASQSRCVIEGERSFAVLVSPEHAPPINPSPWYAFRYEVKPGDPVSVRLDYLEGEHRYRPKVASSQGFAVMDPSVSADGKSATIELPAGAGTVSGQELFTSSRYAGLASRLAATGVAHSEVIGLSRDGRPVEAIRMGDETASRVVLLLGRAHPPEVSGAVAMEAFVEEIGSLFANGSIDGARLQFIVIPLLNPDGVARGHWRANLGGRDLNRDWGDFTQPETRSVGELLNGLGEGRSPVLMVDFHSTRENLFYVQGEDETDAAEERFLSAWLGSRTESIAGYPFTIERRNANPGSGTSKNWFHETYDIPAYTYEVGDETDSTATSQAARELARGLVPALEELAAAR</sequence>
<dbReference type="GO" id="GO:0004181">
    <property type="term" value="F:metallocarboxypeptidase activity"/>
    <property type="evidence" value="ECO:0007669"/>
    <property type="project" value="InterPro"/>
</dbReference>
<dbReference type="Pfam" id="PF00246">
    <property type="entry name" value="Peptidase_M14"/>
    <property type="match status" value="1"/>
</dbReference>
<proteinExistence type="inferred from homology"/>
<name>A0A7S8IUA0_9SPHN</name>
<dbReference type="Gene3D" id="3.40.630.10">
    <property type="entry name" value="Zn peptidases"/>
    <property type="match status" value="1"/>
</dbReference>
<dbReference type="KEGG" id="qso:IRL76_09600"/>
<dbReference type="GO" id="GO:0006508">
    <property type="term" value="P:proteolysis"/>
    <property type="evidence" value="ECO:0007669"/>
    <property type="project" value="InterPro"/>
</dbReference>
<evidence type="ECO:0000313" key="5">
    <source>
        <dbReference type="Proteomes" id="UP000594459"/>
    </source>
</evidence>
<dbReference type="SMART" id="SM00631">
    <property type="entry name" value="Zn_pept"/>
    <property type="match status" value="1"/>
</dbReference>
<dbReference type="GO" id="GO:0008270">
    <property type="term" value="F:zinc ion binding"/>
    <property type="evidence" value="ECO:0007669"/>
    <property type="project" value="InterPro"/>
</dbReference>
<dbReference type="SUPFAM" id="SSF53187">
    <property type="entry name" value="Zn-dependent exopeptidases"/>
    <property type="match status" value="1"/>
</dbReference>
<dbReference type="PROSITE" id="PS52035">
    <property type="entry name" value="PEPTIDASE_M14"/>
    <property type="match status" value="1"/>
</dbReference>
<dbReference type="PANTHER" id="PTHR12756:SF11">
    <property type="entry name" value="CYTOSOLIC CARBOXYPEPTIDASE 1"/>
    <property type="match status" value="1"/>
</dbReference>
<protein>
    <recommendedName>
        <fullName evidence="3">Peptidase M14 domain-containing protein</fullName>
    </recommendedName>
</protein>
<evidence type="ECO:0000313" key="4">
    <source>
        <dbReference type="EMBL" id="QPC98130.1"/>
    </source>
</evidence>
<evidence type="ECO:0000256" key="2">
    <source>
        <dbReference type="PROSITE-ProRule" id="PRU01379"/>
    </source>
</evidence>
<feature type="active site" description="Proton donor/acceptor" evidence="2">
    <location>
        <position position="332"/>
    </location>
</feature>
<comment type="cofactor">
    <cofactor evidence="1">
        <name>Zn(2+)</name>
        <dbReference type="ChEBI" id="CHEBI:29105"/>
    </cofactor>
</comment>
<feature type="domain" description="Peptidase M14" evidence="3">
    <location>
        <begin position="109"/>
        <end position="360"/>
    </location>
</feature>
<comment type="similarity">
    <text evidence="2">Belongs to the peptidase M14 family.</text>
</comment>
<dbReference type="PANTHER" id="PTHR12756">
    <property type="entry name" value="CYTOSOLIC CARBOXYPEPTIDASE"/>
    <property type="match status" value="1"/>
</dbReference>
<gene>
    <name evidence="4" type="ORF">IRL76_09600</name>
</gene>
<dbReference type="Proteomes" id="UP000594459">
    <property type="component" value="Chromosome"/>
</dbReference>